<sequence>MSEVELVLVDEALWVRKGNAKPLNLNRPIHHRLCPCPFSSSASHRGRLENYRGEAQVLTELEAEREAVQNERLELRHRFNEEMAVNTEAAKALDEKIALVHRIIDSLSDL</sequence>
<dbReference type="Proteomes" id="UP000266188">
    <property type="component" value="Unassembled WGS sequence"/>
</dbReference>
<feature type="coiled-coil region" evidence="1">
    <location>
        <begin position="51"/>
        <end position="78"/>
    </location>
</feature>
<evidence type="ECO:0000313" key="2">
    <source>
        <dbReference type="EMBL" id="RJE24104.1"/>
    </source>
</evidence>
<name>A0A3A2ZXQ6_9EURO</name>
<comment type="caution">
    <text evidence="2">The sequence shown here is derived from an EMBL/GenBank/DDBJ whole genome shotgun (WGS) entry which is preliminary data.</text>
</comment>
<keyword evidence="3" id="KW-1185">Reference proteome</keyword>
<protein>
    <submittedName>
        <fullName evidence="2">Uncharacterized protein</fullName>
    </submittedName>
</protein>
<dbReference type="EMBL" id="MVGC01000093">
    <property type="protein sequence ID" value="RJE24104.1"/>
    <property type="molecule type" value="Genomic_DNA"/>
</dbReference>
<accession>A0A3A2ZXQ6</accession>
<evidence type="ECO:0000256" key="1">
    <source>
        <dbReference type="SAM" id="Coils"/>
    </source>
</evidence>
<organism evidence="2 3">
    <name type="scientific">Aspergillus sclerotialis</name>
    <dbReference type="NCBI Taxonomy" id="2070753"/>
    <lineage>
        <taxon>Eukaryota</taxon>
        <taxon>Fungi</taxon>
        <taxon>Dikarya</taxon>
        <taxon>Ascomycota</taxon>
        <taxon>Pezizomycotina</taxon>
        <taxon>Eurotiomycetes</taxon>
        <taxon>Eurotiomycetidae</taxon>
        <taxon>Eurotiales</taxon>
        <taxon>Aspergillaceae</taxon>
        <taxon>Aspergillus</taxon>
        <taxon>Aspergillus subgen. Polypaecilum</taxon>
    </lineage>
</organism>
<reference evidence="3" key="1">
    <citation type="submission" date="2017-02" db="EMBL/GenBank/DDBJ databases">
        <authorList>
            <person name="Tafer H."/>
            <person name="Lopandic K."/>
        </authorList>
    </citation>
    <scope>NUCLEOTIDE SEQUENCE [LARGE SCALE GENOMIC DNA]</scope>
    <source>
        <strain evidence="3">CBS 366.77</strain>
    </source>
</reference>
<evidence type="ECO:0000313" key="3">
    <source>
        <dbReference type="Proteomes" id="UP000266188"/>
    </source>
</evidence>
<gene>
    <name evidence="2" type="ORF">PHISCL_03539</name>
</gene>
<keyword evidence="1" id="KW-0175">Coiled coil</keyword>
<proteinExistence type="predicted"/>
<dbReference type="AlphaFoldDB" id="A0A3A2ZXQ6"/>